<name>A0AA40HX67_CNENI</name>
<evidence type="ECO:0000313" key="3">
    <source>
        <dbReference type="Proteomes" id="UP001177744"/>
    </source>
</evidence>
<protein>
    <recommendedName>
        <fullName evidence="1">PPIase cyclophilin-type domain-containing protein</fullName>
    </recommendedName>
</protein>
<dbReference type="Pfam" id="PF00160">
    <property type="entry name" value="Pro_isomerase"/>
    <property type="match status" value="1"/>
</dbReference>
<comment type="caution">
    <text evidence="2">The sequence shown here is derived from an EMBL/GenBank/DDBJ whole genome shotgun (WGS) entry which is preliminary data.</text>
</comment>
<dbReference type="EMBL" id="JAULJE010000010">
    <property type="protein sequence ID" value="KAK1338502.1"/>
    <property type="molecule type" value="Genomic_DNA"/>
</dbReference>
<evidence type="ECO:0000259" key="1">
    <source>
        <dbReference type="Pfam" id="PF00160"/>
    </source>
</evidence>
<sequence length="174" mass="19680">MSTGRFVGEAPELCPHRPVHLPATAGKRCERGQETNSEATVLWVVPFPELSEFMVQSGDFSEGTESFVVKYNKEFLWSTANRGKGTNGSQFFITRKPTPHGVFSGHMVTSEDIGRETANQKTMQPANQVLRHGHCCVERFPNPKLRKEKRKGINPSPLIRDSDSSWFTVFFQFF</sequence>
<dbReference type="Gene3D" id="2.40.100.10">
    <property type="entry name" value="Cyclophilin-like"/>
    <property type="match status" value="1"/>
</dbReference>
<feature type="domain" description="PPIase cyclophilin-type" evidence="1">
    <location>
        <begin position="52"/>
        <end position="100"/>
    </location>
</feature>
<organism evidence="2 3">
    <name type="scientific">Cnephaeus nilssonii</name>
    <name type="common">Northern bat</name>
    <name type="synonym">Eptesicus nilssonii</name>
    <dbReference type="NCBI Taxonomy" id="3371016"/>
    <lineage>
        <taxon>Eukaryota</taxon>
        <taxon>Metazoa</taxon>
        <taxon>Chordata</taxon>
        <taxon>Craniata</taxon>
        <taxon>Vertebrata</taxon>
        <taxon>Euteleostomi</taxon>
        <taxon>Mammalia</taxon>
        <taxon>Eutheria</taxon>
        <taxon>Laurasiatheria</taxon>
        <taxon>Chiroptera</taxon>
        <taxon>Yangochiroptera</taxon>
        <taxon>Vespertilionidae</taxon>
        <taxon>Cnephaeus</taxon>
    </lineage>
</organism>
<gene>
    <name evidence="2" type="ORF">QTO34_001619</name>
</gene>
<dbReference type="AlphaFoldDB" id="A0AA40HX67"/>
<keyword evidence="3" id="KW-1185">Reference proteome</keyword>
<dbReference type="Proteomes" id="UP001177744">
    <property type="component" value="Unassembled WGS sequence"/>
</dbReference>
<accession>A0AA40HX67</accession>
<dbReference type="InterPro" id="IPR029000">
    <property type="entry name" value="Cyclophilin-like_dom_sf"/>
</dbReference>
<reference evidence="2" key="1">
    <citation type="submission" date="2023-06" db="EMBL/GenBank/DDBJ databases">
        <title>Reference genome for the Northern bat (Eptesicus nilssonii), a most northern bat species.</title>
        <authorList>
            <person name="Laine V.N."/>
            <person name="Pulliainen A.T."/>
            <person name="Lilley T.M."/>
        </authorList>
    </citation>
    <scope>NUCLEOTIDE SEQUENCE</scope>
    <source>
        <strain evidence="2">BLF_Eptnil</strain>
        <tissue evidence="2">Kidney</tissue>
    </source>
</reference>
<evidence type="ECO:0000313" key="2">
    <source>
        <dbReference type="EMBL" id="KAK1338502.1"/>
    </source>
</evidence>
<dbReference type="InterPro" id="IPR002130">
    <property type="entry name" value="Cyclophilin-type_PPIase_dom"/>
</dbReference>
<proteinExistence type="predicted"/>
<dbReference type="SUPFAM" id="SSF50891">
    <property type="entry name" value="Cyclophilin-like"/>
    <property type="match status" value="1"/>
</dbReference>
<dbReference type="GO" id="GO:0003755">
    <property type="term" value="F:peptidyl-prolyl cis-trans isomerase activity"/>
    <property type="evidence" value="ECO:0007669"/>
    <property type="project" value="InterPro"/>
</dbReference>